<gene>
    <name evidence="2" type="ORF">BCR35DRAFT_304140</name>
</gene>
<dbReference type="InParanoid" id="A0A1Y2FBI6"/>
<organism evidence="2 3">
    <name type="scientific">Leucosporidium creatinivorum</name>
    <dbReference type="NCBI Taxonomy" id="106004"/>
    <lineage>
        <taxon>Eukaryota</taxon>
        <taxon>Fungi</taxon>
        <taxon>Dikarya</taxon>
        <taxon>Basidiomycota</taxon>
        <taxon>Pucciniomycotina</taxon>
        <taxon>Microbotryomycetes</taxon>
        <taxon>Leucosporidiales</taxon>
        <taxon>Leucosporidium</taxon>
    </lineage>
</organism>
<dbReference type="EMBL" id="MCGR01000023">
    <property type="protein sequence ID" value="ORY81269.1"/>
    <property type="molecule type" value="Genomic_DNA"/>
</dbReference>
<dbReference type="OrthoDB" id="2536816at2759"/>
<reference evidence="2 3" key="1">
    <citation type="submission" date="2016-07" db="EMBL/GenBank/DDBJ databases">
        <title>Pervasive Adenine N6-methylation of Active Genes in Fungi.</title>
        <authorList>
            <consortium name="DOE Joint Genome Institute"/>
            <person name="Mondo S.J."/>
            <person name="Dannebaum R.O."/>
            <person name="Kuo R.C."/>
            <person name="Labutti K."/>
            <person name="Haridas S."/>
            <person name="Kuo A."/>
            <person name="Salamov A."/>
            <person name="Ahrendt S.R."/>
            <person name="Lipzen A."/>
            <person name="Sullivan W."/>
            <person name="Andreopoulos W.B."/>
            <person name="Clum A."/>
            <person name="Lindquist E."/>
            <person name="Daum C."/>
            <person name="Ramamoorthy G.K."/>
            <person name="Gryganskyi A."/>
            <person name="Culley D."/>
            <person name="Magnuson J.K."/>
            <person name="James T.Y."/>
            <person name="O'Malley M.A."/>
            <person name="Stajich J.E."/>
            <person name="Spatafora J.W."/>
            <person name="Visel A."/>
            <person name="Grigoriev I.V."/>
        </authorList>
    </citation>
    <scope>NUCLEOTIDE SEQUENCE [LARGE SCALE GENOMIC DNA]</scope>
    <source>
        <strain evidence="2 3">62-1032</strain>
    </source>
</reference>
<sequence length="549" mass="59347">MSALAPLGRQLKGIGATRLALVVACSLALVLLHSLASGPASSTRSRNNRTSASYLTTSLGSGCSSPWLLSLRNQAAFWTASLSPSSLLIQPKDNVTYYNCPELSLAVFSLRLHYSNGQSHLISTPLSQLSSMGLYSLPLDALPPAIRINEEEPAPQAEVEILLEFGFYPGAASGQPCAGATCQPAELSRMGVEWSGGEVLTEDGERVKVQVELARREAVAQEDLEQCPTLSPLPPTIALVVPRPITWVHLLGDSNLRHLIPHLARPLGLQHCTSYTRKPEPYPTEWMCHDGSGGGVVLTFAWWFLTTDQNDALNLGRIDLSSLSTFLSSIPFPSSTTASFPSSFLSSTAPTSLTHLFISLGSHAPLYTTLGLTSALTKLLPAFATQVSRARTTSFLPTTAVNPAAIPQNYGPQAVMRNNVMLKRTHEVLQRFVEGELSEAVAQGRGGKVILGEGVEEEENMSEEGEGPEVEMLDVFSLSAVVPTSMMVDSVHFKEEDMGAGGEGVYDAWARIMWTAVERRLGDERLEEEAEGVGEEAREWEEEQSEGLR</sequence>
<dbReference type="Proteomes" id="UP000193467">
    <property type="component" value="Unassembled WGS sequence"/>
</dbReference>
<proteinExistence type="predicted"/>
<evidence type="ECO:0000313" key="2">
    <source>
        <dbReference type="EMBL" id="ORY81269.1"/>
    </source>
</evidence>
<keyword evidence="3" id="KW-1185">Reference proteome</keyword>
<comment type="caution">
    <text evidence="2">The sequence shown here is derived from an EMBL/GenBank/DDBJ whole genome shotgun (WGS) entry which is preliminary data.</text>
</comment>
<evidence type="ECO:0000256" key="1">
    <source>
        <dbReference type="SAM" id="MobiDB-lite"/>
    </source>
</evidence>
<name>A0A1Y2FBI6_9BASI</name>
<feature type="compositionally biased region" description="Acidic residues" evidence="1">
    <location>
        <begin position="525"/>
        <end position="549"/>
    </location>
</feature>
<protein>
    <submittedName>
        <fullName evidence="2">Uncharacterized protein</fullName>
    </submittedName>
</protein>
<accession>A0A1Y2FBI6</accession>
<feature type="region of interest" description="Disordered" evidence="1">
    <location>
        <begin position="523"/>
        <end position="549"/>
    </location>
</feature>
<dbReference type="AlphaFoldDB" id="A0A1Y2FBI6"/>
<evidence type="ECO:0000313" key="3">
    <source>
        <dbReference type="Proteomes" id="UP000193467"/>
    </source>
</evidence>